<name>A0A1I2KAW4_9BACL</name>
<accession>A0A1I2KAW4</accession>
<dbReference type="Pfam" id="PF22335">
    <property type="entry name" value="Cas10-Cmr2_palm2"/>
    <property type="match status" value="1"/>
</dbReference>
<dbReference type="Pfam" id="PF12469">
    <property type="entry name" value="Cmr2_N"/>
    <property type="match status" value="1"/>
</dbReference>
<dbReference type="PANTHER" id="PTHR36528:SF1">
    <property type="entry name" value="CRISPR SYSTEM SINGLE-STRAND-SPECIFIC DEOXYRIBONUCLEASE CAS10_CSM1 (SUBTYPE III-A)"/>
    <property type="match status" value="1"/>
</dbReference>
<dbReference type="PROSITE" id="PS50887">
    <property type="entry name" value="GGDEF"/>
    <property type="match status" value="1"/>
</dbReference>
<evidence type="ECO:0000256" key="1">
    <source>
        <dbReference type="ARBA" id="ARBA00022741"/>
    </source>
</evidence>
<dbReference type="NCBIfam" id="TIGR02577">
    <property type="entry name" value="cas_TM1794_Cmr2"/>
    <property type="match status" value="1"/>
</dbReference>
<gene>
    <name evidence="4" type="ORF">SAMN04488025_10163</name>
</gene>
<evidence type="ECO:0000259" key="3">
    <source>
        <dbReference type="PROSITE" id="PS50887"/>
    </source>
</evidence>
<dbReference type="InterPro" id="IPR054767">
    <property type="entry name" value="Cas10-Cmr2_palm2"/>
</dbReference>
<protein>
    <submittedName>
        <fullName evidence="4">CRISPR-associated protein Cmr2</fullName>
    </submittedName>
</protein>
<dbReference type="InterPro" id="IPR043128">
    <property type="entry name" value="Rev_trsase/Diguanyl_cyclase"/>
</dbReference>
<dbReference type="Gene3D" id="3.30.70.270">
    <property type="match status" value="1"/>
</dbReference>
<dbReference type="AlphaFoldDB" id="A0A1I2KAW4"/>
<proteinExistence type="predicted"/>
<dbReference type="PANTHER" id="PTHR36528">
    <property type="entry name" value="CRISPR SYSTEM SINGLE-STRAND-SPECIFIC DEOXYRIBONUCLEASE CAS10/CSM1 (SUBTYPE III-A)"/>
    <property type="match status" value="1"/>
</dbReference>
<dbReference type="GO" id="GO:0000166">
    <property type="term" value="F:nucleotide binding"/>
    <property type="evidence" value="ECO:0007669"/>
    <property type="project" value="UniProtKB-KW"/>
</dbReference>
<keyword evidence="5" id="KW-1185">Reference proteome</keyword>
<dbReference type="InterPro" id="IPR038242">
    <property type="entry name" value="Cmr2_N"/>
</dbReference>
<keyword evidence="1" id="KW-0547">Nucleotide-binding</keyword>
<dbReference type="STRING" id="201973.SAMN04488025_10163"/>
<dbReference type="InterPro" id="IPR000160">
    <property type="entry name" value="GGDEF_dom"/>
</dbReference>
<dbReference type="InterPro" id="IPR052117">
    <property type="entry name" value="Cas10/Csm1_subtype-III-A"/>
</dbReference>
<reference evidence="4 5" key="1">
    <citation type="submission" date="2016-10" db="EMBL/GenBank/DDBJ databases">
        <authorList>
            <person name="de Groot N.N."/>
        </authorList>
    </citation>
    <scope>NUCLEOTIDE SEQUENCE [LARGE SCALE GENOMIC DNA]</scope>
    <source>
        <strain evidence="4 5">DSM 44945</strain>
    </source>
</reference>
<sequence>MNRQLLVISIGPVQSFIAAARKTEDLWSGSHLLSHLARKAIEFLFQKGEEQHRQVEMVYPAVTEDELKKSAPVTERDAASLPNRFVALITGEAGEVAELARETKEAVRKELIDLCRGAINHVFSIKPEDKPLYQQMYQQAERQVDSSLEFFWALEKLPDDRSFEEARSKVERRLAAVKNNRTYPPHGQNGLICTICGERDALCNEKLDDNDPIGKLRQKLEKTWKKRKGSFLKYEGEQEGEGRIQDGEYLCALCLCKRASRELFGKKPFPSVLEIAQDEKYYAILMMDGDDMGKWVSGEKRPDRNDEEDAPGHAMTQLDTYREISRRLSRFAKQTVPQIVQEYEGELVYAGGDDVLAFAPVKNVLSLARELRKAFSDPKRGLDRKATASMGIIIAYCKDPLYRMLNRVRSLEKKAKSFRREDGTSKDAFALAYLARSGEQREVVLPWLVDPQNPGEWTVSHLNYLIDSIKSEVSSTFLFTFSQSFLPLLPREANQEEGKLAVFGKDDPRNEELLEVELKRLLRRALKESDQSAKAESLAKSLVILHRLVPASFQFIQLMEILRILGVKKHEGASAKAG</sequence>
<dbReference type="Proteomes" id="UP000198661">
    <property type="component" value="Unassembled WGS sequence"/>
</dbReference>
<dbReference type="InterPro" id="IPR013407">
    <property type="entry name" value="CRISPR-assoc_prot_Cmr2"/>
</dbReference>
<evidence type="ECO:0000313" key="5">
    <source>
        <dbReference type="Proteomes" id="UP000198661"/>
    </source>
</evidence>
<dbReference type="GO" id="GO:0051607">
    <property type="term" value="P:defense response to virus"/>
    <property type="evidence" value="ECO:0007669"/>
    <property type="project" value="UniProtKB-KW"/>
</dbReference>
<evidence type="ECO:0000313" key="4">
    <source>
        <dbReference type="EMBL" id="SFF63360.1"/>
    </source>
</evidence>
<keyword evidence="2" id="KW-0051">Antiviral defense</keyword>
<feature type="domain" description="GGDEF" evidence="3">
    <location>
        <begin position="280"/>
        <end position="432"/>
    </location>
</feature>
<dbReference type="Gene3D" id="3.30.70.2220">
    <property type="entry name" value="CRISPR-Cas system, Cmr2 subunit, D1 domain, cysteine cluster"/>
    <property type="match status" value="1"/>
</dbReference>
<dbReference type="CDD" id="cd09679">
    <property type="entry name" value="Cas10_III"/>
    <property type="match status" value="1"/>
</dbReference>
<evidence type="ECO:0000256" key="2">
    <source>
        <dbReference type="ARBA" id="ARBA00023118"/>
    </source>
</evidence>
<dbReference type="InterPro" id="IPR024615">
    <property type="entry name" value="CRISPR-assoc_Cmr2_N"/>
</dbReference>
<dbReference type="RefSeq" id="WP_177198897.1">
    <property type="nucleotide sequence ID" value="NZ_FOOK01000001.1"/>
</dbReference>
<dbReference type="EMBL" id="FOOK01000001">
    <property type="protein sequence ID" value="SFF63360.1"/>
    <property type="molecule type" value="Genomic_DNA"/>
</dbReference>
<organism evidence="4 5">
    <name type="scientific">Planifilum fulgidum</name>
    <dbReference type="NCBI Taxonomy" id="201973"/>
    <lineage>
        <taxon>Bacteria</taxon>
        <taxon>Bacillati</taxon>
        <taxon>Bacillota</taxon>
        <taxon>Bacilli</taxon>
        <taxon>Bacillales</taxon>
        <taxon>Thermoactinomycetaceae</taxon>
        <taxon>Planifilum</taxon>
    </lineage>
</organism>